<name>A0ABS9W0R9_9PROT</name>
<protein>
    <submittedName>
        <fullName evidence="2">Uncharacterized protein</fullName>
    </submittedName>
</protein>
<dbReference type="EMBL" id="JALBUU010000004">
    <property type="protein sequence ID" value="MCI0752902.1"/>
    <property type="molecule type" value="Genomic_DNA"/>
</dbReference>
<evidence type="ECO:0000313" key="3">
    <source>
        <dbReference type="Proteomes" id="UP001201985"/>
    </source>
</evidence>
<evidence type="ECO:0000313" key="2">
    <source>
        <dbReference type="EMBL" id="MCI0752902.1"/>
    </source>
</evidence>
<accession>A0ABS9W0R9</accession>
<comment type="caution">
    <text evidence="2">The sequence shown here is derived from an EMBL/GenBank/DDBJ whole genome shotgun (WGS) entry which is preliminary data.</text>
</comment>
<feature type="chain" id="PRO_5046623835" evidence="1">
    <location>
        <begin position="20"/>
        <end position="198"/>
    </location>
</feature>
<evidence type="ECO:0000256" key="1">
    <source>
        <dbReference type="SAM" id="SignalP"/>
    </source>
</evidence>
<proteinExistence type="predicted"/>
<dbReference type="PROSITE" id="PS51257">
    <property type="entry name" value="PROKAR_LIPOPROTEIN"/>
    <property type="match status" value="1"/>
</dbReference>
<sequence>MHRFASTALAMLLGTTLLAGCAELRTPPSRMTVPLAIVPSSDDPVRGAAQLAAVDFADQGATLSGRPAATARAAARLEYVTQSLTQDTRYAAVPTGMVLALGAAVREVRQALGIAESAVPEQLVGILTAAAGAIEAGRDPVLPAAVFPAGPQRTLQRLAQPGPLPDAALATGRLVEVIGSLDSGAGWGRQSATTPTPR</sequence>
<feature type="signal peptide" evidence="1">
    <location>
        <begin position="1"/>
        <end position="19"/>
    </location>
</feature>
<keyword evidence="3" id="KW-1185">Reference proteome</keyword>
<organism evidence="2 3">
    <name type="scientific">Teichococcus vastitatis</name>
    <dbReference type="NCBI Taxonomy" id="2307076"/>
    <lineage>
        <taxon>Bacteria</taxon>
        <taxon>Pseudomonadati</taxon>
        <taxon>Pseudomonadota</taxon>
        <taxon>Alphaproteobacteria</taxon>
        <taxon>Acetobacterales</taxon>
        <taxon>Roseomonadaceae</taxon>
        <taxon>Roseomonas</taxon>
    </lineage>
</organism>
<gene>
    <name evidence="2" type="ORF">MON41_03880</name>
</gene>
<reference evidence="2 3" key="1">
    <citation type="submission" date="2022-03" db="EMBL/GenBank/DDBJ databases">
        <title>Complete genome analysis of Roseomonas KG 17.1 : a prolific producer of plant growth promoters.</title>
        <authorList>
            <person name="Saadouli I."/>
            <person name="Najjari A."/>
            <person name="Mosbah A."/>
            <person name="Ouzari H.I."/>
        </authorList>
    </citation>
    <scope>NUCLEOTIDE SEQUENCE [LARGE SCALE GENOMIC DNA]</scope>
    <source>
        <strain evidence="2 3">KG17-1</strain>
    </source>
</reference>
<dbReference type="Proteomes" id="UP001201985">
    <property type="component" value="Unassembled WGS sequence"/>
</dbReference>
<dbReference type="RefSeq" id="WP_157985871.1">
    <property type="nucleotide sequence ID" value="NZ_JALBUU010000004.1"/>
</dbReference>
<keyword evidence="1" id="KW-0732">Signal</keyword>